<organism evidence="2">
    <name type="scientific">Dichomitus squalens</name>
    <dbReference type="NCBI Taxonomy" id="114155"/>
    <lineage>
        <taxon>Eukaryota</taxon>
        <taxon>Fungi</taxon>
        <taxon>Dikarya</taxon>
        <taxon>Basidiomycota</taxon>
        <taxon>Agaricomycotina</taxon>
        <taxon>Agaricomycetes</taxon>
        <taxon>Polyporales</taxon>
        <taxon>Polyporaceae</taxon>
        <taxon>Dichomitus</taxon>
    </lineage>
</organism>
<name>A0A4Q9N2A7_9APHY</name>
<accession>A0A4Q9N2A7</accession>
<proteinExistence type="predicted"/>
<dbReference type="EMBL" id="ML143393">
    <property type="protein sequence ID" value="TBU32856.1"/>
    <property type="molecule type" value="Genomic_DNA"/>
</dbReference>
<feature type="compositionally biased region" description="Basic and acidic residues" evidence="1">
    <location>
        <begin position="421"/>
        <end position="446"/>
    </location>
</feature>
<sequence>MNPNNPNNNFAQIPLPTFMNMMGGILSQSPHAPQTPMPQGVLQMQPGSAPTFEFMWQGWQQAGQQWLSTTHPGSQSPQQAQMSHIQGNTAGHTPHQSLAISDLAAFVTAMQPLLQNANPAPVGSVADDERILISALKEGKAEGLTPRQALDKLHNVNNHTESAWKNYFLDHLDRLYAKAYPSAGGHMEVRRQLPSSVTGAPSLEHLRRQHKVGMASANSRLEKPSTAASSSSQRQRVHEDHIESLHRKAFRKACAALDPAQRKRGSRPIPLYEHGSDSDYSSSAETESSGAAVKRQKGILPPQRITEEDLRAMARFRVERPPPADISATGKGYWEKFARQAKKKRTPAGWARASISYEEVIEQYIAEHMAEIQGDGSARPQASGEQEQADVPSGELPKSGFSAACDGVSRLSTFPLKPRKRPVDEQDLESNREEKRFKSALDKASD</sequence>
<reference evidence="2" key="1">
    <citation type="submission" date="2019-01" db="EMBL/GenBank/DDBJ databases">
        <title>Draft genome sequences of three monokaryotic isolates of the white-rot basidiomycete fungus Dichomitus squalens.</title>
        <authorList>
            <consortium name="DOE Joint Genome Institute"/>
            <person name="Lopez S.C."/>
            <person name="Andreopoulos B."/>
            <person name="Pangilinan J."/>
            <person name="Lipzen A."/>
            <person name="Riley R."/>
            <person name="Ahrendt S."/>
            <person name="Ng V."/>
            <person name="Barry K."/>
            <person name="Daum C."/>
            <person name="Grigoriev I.V."/>
            <person name="Hilden K.S."/>
            <person name="Makela M.R."/>
            <person name="de Vries R.P."/>
        </authorList>
    </citation>
    <scope>NUCLEOTIDE SEQUENCE [LARGE SCALE GENOMIC DNA]</scope>
    <source>
        <strain evidence="2">OM18370.1</strain>
    </source>
</reference>
<feature type="region of interest" description="Disordered" evidence="1">
    <location>
        <begin position="210"/>
        <end position="241"/>
    </location>
</feature>
<gene>
    <name evidence="2" type="ORF">BD311DRAFT_749857</name>
</gene>
<feature type="region of interest" description="Disordered" evidence="1">
    <location>
        <begin position="65"/>
        <end position="94"/>
    </location>
</feature>
<evidence type="ECO:0000256" key="1">
    <source>
        <dbReference type="SAM" id="MobiDB-lite"/>
    </source>
</evidence>
<dbReference type="AlphaFoldDB" id="A0A4Q9N2A7"/>
<feature type="compositionally biased region" description="Low complexity" evidence="1">
    <location>
        <begin position="278"/>
        <end position="291"/>
    </location>
</feature>
<dbReference type="Proteomes" id="UP000292957">
    <property type="component" value="Unassembled WGS sequence"/>
</dbReference>
<feature type="region of interest" description="Disordered" evidence="1">
    <location>
        <begin position="373"/>
        <end position="446"/>
    </location>
</feature>
<dbReference type="OrthoDB" id="3194584at2759"/>
<feature type="region of interest" description="Disordered" evidence="1">
    <location>
        <begin position="256"/>
        <end position="300"/>
    </location>
</feature>
<evidence type="ECO:0000313" key="2">
    <source>
        <dbReference type="EMBL" id="TBU32856.1"/>
    </source>
</evidence>
<feature type="compositionally biased region" description="Polar residues" evidence="1">
    <location>
        <begin position="67"/>
        <end position="94"/>
    </location>
</feature>
<protein>
    <submittedName>
        <fullName evidence="2">Uncharacterized protein</fullName>
    </submittedName>
</protein>